<dbReference type="GO" id="GO:0016887">
    <property type="term" value="F:ATP hydrolysis activity"/>
    <property type="evidence" value="ECO:0007669"/>
    <property type="project" value="TreeGrafter"/>
</dbReference>
<dbReference type="GO" id="GO:0005524">
    <property type="term" value="F:ATP binding"/>
    <property type="evidence" value="ECO:0007669"/>
    <property type="project" value="UniProtKB-KW"/>
</dbReference>
<proteinExistence type="predicted"/>
<keyword evidence="4" id="KW-0966">Cell projection</keyword>
<keyword evidence="4" id="KW-0282">Flagellum</keyword>
<dbReference type="InterPro" id="IPR025669">
    <property type="entry name" value="AAA_dom"/>
</dbReference>
<reference evidence="4" key="1">
    <citation type="submission" date="2019-02" db="EMBL/GenBank/DDBJ databases">
        <authorList>
            <person name="Gruber-Vodicka R. H."/>
            <person name="Seah K. B. B."/>
        </authorList>
    </citation>
    <scope>NUCLEOTIDE SEQUENCE</scope>
    <source>
        <strain evidence="4">BECK_DK161</strain>
    </source>
</reference>
<dbReference type="InterPro" id="IPR027417">
    <property type="entry name" value="P-loop_NTPase"/>
</dbReference>
<dbReference type="PANTHER" id="PTHR43384:SF6">
    <property type="entry name" value="SEPTUM SITE-DETERMINING PROTEIN MIND HOMOLOG, CHLOROPLASTIC"/>
    <property type="match status" value="1"/>
</dbReference>
<dbReference type="InterPro" id="IPR050625">
    <property type="entry name" value="ParA/MinD_ATPase"/>
</dbReference>
<organism evidence="4">
    <name type="scientific">Candidatus Kentrum sp. DK</name>
    <dbReference type="NCBI Taxonomy" id="2126562"/>
    <lineage>
        <taxon>Bacteria</taxon>
        <taxon>Pseudomonadati</taxon>
        <taxon>Pseudomonadota</taxon>
        <taxon>Gammaproteobacteria</taxon>
        <taxon>Candidatus Kentrum</taxon>
    </lineage>
</organism>
<keyword evidence="1" id="KW-0547">Nucleotide-binding</keyword>
<gene>
    <name evidence="4" type="ORF">BECKDK2373C_GA0170839_101420</name>
</gene>
<evidence type="ECO:0000313" key="4">
    <source>
        <dbReference type="EMBL" id="VFJ46174.1"/>
    </source>
</evidence>
<protein>
    <submittedName>
        <fullName evidence="4">MinD-like ATPase involved in chromosome partitioning or flagellar assembly</fullName>
    </submittedName>
</protein>
<sequence length="751" mass="85214">MIPSTDNKSRFVLFHSYKGGVGRTAGLVNTAVELASQGKKVLAIDLDIDAPGLRHYPNFVASQDLGDPKSFGIVGWLLARSLRLQENPVPSDMLDEIMFDEGDRESYRGLPVDLGSFVYESTLNLPDGSIHWIDAGKTDDAYRLAAYILGLTDPELTDRLRELGTLLRKEVESLPSPPDYVLVDCRAGLSGVVLFVMECLADAAVLVSNFSAQSLSGIATLYQRLGMAQGGRLADQRQLVVSPVPRRDESDNKRIKARLDSFLRQLSERTAVPVDALAPLWLVWHFELAFKEWHYRMDPDFDPKTMPSDYVDGIRKLVAWLEAGRDRLLNDLRQAIKAAYKTADWGAPRETILAIIQEHEGDARDSSGVMELIVDQYLGYLELGMATDFLDGLSKDFQHPDPDSRNHQRYFSAVAQVQLALAEQYDRQQELKGRDDAFDRFREAIEPLLPKEGEEQEFVSKVPSHLLEMTIIYKLWNHERDSANNLLSLFARSIVGEFESKEQTEGSLHEKMVARLLGQRQKERLLRLPFGRQLIDALISKRITRHGFINLAKATLFPPLACADSFQQLSLEALKDNEGRTIAWDAWVNDFRYEDPRGNETRYFGSVLNAMRNDEFERMRYLVRQDRTIVSPVLGRILALLREEGVADDVIAKKLEVRAVSFFDKTNVLLEANAYFYRFPEGEDTQELFVISPPWILPALKSDMDYQAIRNTNATDASEQGECEINASVFSTWFDEVWNRSETIQLPINHP</sequence>
<dbReference type="GO" id="GO:0051782">
    <property type="term" value="P:negative regulation of cell division"/>
    <property type="evidence" value="ECO:0007669"/>
    <property type="project" value="TreeGrafter"/>
</dbReference>
<dbReference type="AlphaFoldDB" id="A0A450S3F9"/>
<keyword evidence="2" id="KW-0067">ATP-binding</keyword>
<dbReference type="PANTHER" id="PTHR43384">
    <property type="entry name" value="SEPTUM SITE-DETERMINING PROTEIN MIND HOMOLOG, CHLOROPLASTIC-RELATED"/>
    <property type="match status" value="1"/>
</dbReference>
<keyword evidence="4" id="KW-0969">Cilium</keyword>
<evidence type="ECO:0000259" key="3">
    <source>
        <dbReference type="Pfam" id="PF13614"/>
    </source>
</evidence>
<dbReference type="NCBIfam" id="NF047398">
    <property type="entry name" value="AAA_KGGVGR"/>
    <property type="match status" value="1"/>
</dbReference>
<dbReference type="SUPFAM" id="SSF52540">
    <property type="entry name" value="P-loop containing nucleoside triphosphate hydrolases"/>
    <property type="match status" value="1"/>
</dbReference>
<dbReference type="EMBL" id="CAADEY010000014">
    <property type="protein sequence ID" value="VFJ46174.1"/>
    <property type="molecule type" value="Genomic_DNA"/>
</dbReference>
<evidence type="ECO:0000256" key="1">
    <source>
        <dbReference type="ARBA" id="ARBA00022741"/>
    </source>
</evidence>
<dbReference type="GO" id="GO:0005829">
    <property type="term" value="C:cytosol"/>
    <property type="evidence" value="ECO:0007669"/>
    <property type="project" value="TreeGrafter"/>
</dbReference>
<dbReference type="Gene3D" id="3.40.50.300">
    <property type="entry name" value="P-loop containing nucleotide triphosphate hydrolases"/>
    <property type="match status" value="1"/>
</dbReference>
<name>A0A450S3F9_9GAMM</name>
<accession>A0A450S3F9</accession>
<evidence type="ECO:0000256" key="2">
    <source>
        <dbReference type="ARBA" id="ARBA00022840"/>
    </source>
</evidence>
<feature type="domain" description="AAA" evidence="3">
    <location>
        <begin position="12"/>
        <end position="48"/>
    </location>
</feature>
<dbReference type="Pfam" id="PF13614">
    <property type="entry name" value="AAA_31"/>
    <property type="match status" value="1"/>
</dbReference>
<dbReference type="GO" id="GO:0009898">
    <property type="term" value="C:cytoplasmic side of plasma membrane"/>
    <property type="evidence" value="ECO:0007669"/>
    <property type="project" value="TreeGrafter"/>
</dbReference>